<dbReference type="RefSeq" id="WP_152378974.1">
    <property type="nucleotide sequence ID" value="NZ_CP045298.1"/>
</dbReference>
<dbReference type="EMBL" id="JAUSWA010000044">
    <property type="protein sequence ID" value="MDQ0496772.1"/>
    <property type="molecule type" value="Genomic_DNA"/>
</dbReference>
<comment type="caution">
    <text evidence="1">The sequence shown here is derived from an EMBL/GenBank/DDBJ whole genome shotgun (WGS) entry which is preliminary data.</text>
</comment>
<dbReference type="Proteomes" id="UP001242811">
    <property type="component" value="Unassembled WGS sequence"/>
</dbReference>
<evidence type="ECO:0000313" key="1">
    <source>
        <dbReference type="EMBL" id="MDQ0496772.1"/>
    </source>
</evidence>
<protein>
    <submittedName>
        <fullName evidence="1">Uncharacterized protein</fullName>
    </submittedName>
</protein>
<proteinExistence type="predicted"/>
<organism evidence="1 2">
    <name type="scientific">Paenibacillus brasilensis</name>
    <dbReference type="NCBI Taxonomy" id="128574"/>
    <lineage>
        <taxon>Bacteria</taxon>
        <taxon>Bacillati</taxon>
        <taxon>Bacillota</taxon>
        <taxon>Bacilli</taxon>
        <taxon>Bacillales</taxon>
        <taxon>Paenibacillaceae</taxon>
        <taxon>Paenibacillus</taxon>
    </lineage>
</organism>
<sequence>MIKDSSYLGHNNGWLYFIATEIQVYLLCKNIINHSYDKGKIQDLIHWIMDDSEFQLYIFNVFGILIEFFEDESKDYFFRNIRPFIEQMKELSGTEQLAFGLFSLYTIQEMSNEKEVTSTINDWVLLRFLEMLGVQFMEVITDLSYEVFQKVATSKSETAYLIDYEHCLMHSENLAPILNESVEQIIKDDMIKIENFFEQYF</sequence>
<gene>
    <name evidence="1" type="ORF">QOZ95_004972</name>
</gene>
<accession>A0ABU0L638</accession>
<keyword evidence="2" id="KW-1185">Reference proteome</keyword>
<name>A0ABU0L638_9BACL</name>
<evidence type="ECO:0000313" key="2">
    <source>
        <dbReference type="Proteomes" id="UP001242811"/>
    </source>
</evidence>
<reference evidence="1 2" key="1">
    <citation type="submission" date="2023-07" db="EMBL/GenBank/DDBJ databases">
        <title>Genomic Encyclopedia of Type Strains, Phase IV (KMG-IV): sequencing the most valuable type-strain genomes for metagenomic binning, comparative biology and taxonomic classification.</title>
        <authorList>
            <person name="Goeker M."/>
        </authorList>
    </citation>
    <scope>NUCLEOTIDE SEQUENCE [LARGE SCALE GENOMIC DNA]</scope>
    <source>
        <strain evidence="1 2">DSM 14914</strain>
    </source>
</reference>